<comment type="caution">
    <text evidence="7">The sequence shown here is derived from an EMBL/GenBank/DDBJ whole genome shotgun (WGS) entry which is preliminary data.</text>
</comment>
<dbReference type="InterPro" id="IPR011008">
    <property type="entry name" value="Dimeric_a/b-barrel"/>
</dbReference>
<gene>
    <name evidence="7" type="ORF">AQI95_19865</name>
</gene>
<dbReference type="GO" id="GO:0043565">
    <property type="term" value="F:sequence-specific DNA binding"/>
    <property type="evidence" value="ECO:0007669"/>
    <property type="project" value="InterPro"/>
</dbReference>
<dbReference type="Proteomes" id="UP000053127">
    <property type="component" value="Unassembled WGS sequence"/>
</dbReference>
<proteinExistence type="predicted"/>
<sequence>MTRDGVDGLDRAVIHALQIDGRAPFRRIGEVLGVSDQTVARRFSRLSGAVGLRVLALTDPAVLHERQWVLRVRAAPEAAAEIAEALARRSDTSWISLCSGGTEIVASACGDGVESLLFEALPRTRHILDVRAHEVLHVFYGGAGQPFTKQGPLTETQATRLARHAPPVVGPPPKMDGTSCRMLEVLRADGRASIDELTAATATSASTVRRRLHELRAGGVLHFDVDVDLAVFDVPVRTMLWLTIGIDELLAAGTALAASPEVAFAAGVTGTSNLFASVSTRDTSALWQFLTSFVGRLPGVRDIETVTALRPVKGAVAFFPRPPTRASRHAPPRAGPPRGPAAR</sequence>
<dbReference type="AlphaFoldDB" id="A0A101P3X1"/>
<evidence type="ECO:0000256" key="2">
    <source>
        <dbReference type="ARBA" id="ARBA00023125"/>
    </source>
</evidence>
<evidence type="ECO:0000256" key="4">
    <source>
        <dbReference type="SAM" id="MobiDB-lite"/>
    </source>
</evidence>
<name>A0A101P3X1_9ACTN</name>
<keyword evidence="2" id="KW-0238">DNA-binding</keyword>
<dbReference type="PANTHER" id="PTHR30154:SF34">
    <property type="entry name" value="TRANSCRIPTIONAL REGULATOR AZLB"/>
    <property type="match status" value="1"/>
</dbReference>
<organism evidence="7 8">
    <name type="scientific">Streptomyces yokosukanensis</name>
    <dbReference type="NCBI Taxonomy" id="67386"/>
    <lineage>
        <taxon>Bacteria</taxon>
        <taxon>Bacillati</taxon>
        <taxon>Actinomycetota</taxon>
        <taxon>Actinomycetes</taxon>
        <taxon>Kitasatosporales</taxon>
        <taxon>Streptomycetaceae</taxon>
        <taxon>Streptomyces</taxon>
    </lineage>
</organism>
<protein>
    <recommendedName>
        <fullName evidence="9">AsnC family transcriptional regulator</fullName>
    </recommendedName>
</protein>
<dbReference type="Pfam" id="PF13404">
    <property type="entry name" value="HTH_AsnC-type"/>
    <property type="match status" value="2"/>
</dbReference>
<feature type="domain" description="HTH asnC-type" evidence="6">
    <location>
        <begin position="7"/>
        <end position="46"/>
    </location>
</feature>
<feature type="region of interest" description="Disordered" evidence="4">
    <location>
        <begin position="320"/>
        <end position="343"/>
    </location>
</feature>
<keyword evidence="1" id="KW-0805">Transcription regulation</keyword>
<dbReference type="InterPro" id="IPR036390">
    <property type="entry name" value="WH_DNA-bd_sf"/>
</dbReference>
<evidence type="ECO:0000313" key="8">
    <source>
        <dbReference type="Proteomes" id="UP000053127"/>
    </source>
</evidence>
<dbReference type="GO" id="GO:0043200">
    <property type="term" value="P:response to amino acid"/>
    <property type="evidence" value="ECO:0007669"/>
    <property type="project" value="TreeGrafter"/>
</dbReference>
<dbReference type="SUPFAM" id="SSF54909">
    <property type="entry name" value="Dimeric alpha+beta barrel"/>
    <property type="match status" value="1"/>
</dbReference>
<dbReference type="InterPro" id="IPR019888">
    <property type="entry name" value="Tscrpt_reg_AsnC-like"/>
</dbReference>
<dbReference type="InterPro" id="IPR000485">
    <property type="entry name" value="AsnC-type_HTH_dom"/>
</dbReference>
<evidence type="ECO:0000256" key="1">
    <source>
        <dbReference type="ARBA" id="ARBA00023015"/>
    </source>
</evidence>
<evidence type="ECO:0000259" key="5">
    <source>
        <dbReference type="Pfam" id="PF01037"/>
    </source>
</evidence>
<evidence type="ECO:0008006" key="9">
    <source>
        <dbReference type="Google" id="ProtNLM"/>
    </source>
</evidence>
<dbReference type="EMBL" id="LMWN01000029">
    <property type="protein sequence ID" value="KUN04460.1"/>
    <property type="molecule type" value="Genomic_DNA"/>
</dbReference>
<dbReference type="GO" id="GO:0005829">
    <property type="term" value="C:cytosol"/>
    <property type="evidence" value="ECO:0007669"/>
    <property type="project" value="TreeGrafter"/>
</dbReference>
<feature type="domain" description="HTH asnC-type" evidence="6">
    <location>
        <begin position="175"/>
        <end position="216"/>
    </location>
</feature>
<reference evidence="7 8" key="1">
    <citation type="submission" date="2015-10" db="EMBL/GenBank/DDBJ databases">
        <title>Draft genome sequence of Streptomyces yokosukanensis DSM 40224, type strain for the species Streptomyces yokosukanensis.</title>
        <authorList>
            <person name="Ruckert C."/>
            <person name="Winkler A."/>
            <person name="Kalinowski J."/>
            <person name="Kampfer P."/>
            <person name="Glaeser S."/>
        </authorList>
    </citation>
    <scope>NUCLEOTIDE SEQUENCE [LARGE SCALE GENOMIC DNA]</scope>
    <source>
        <strain evidence="7 8">DSM 40224</strain>
    </source>
</reference>
<dbReference type="Gene3D" id="1.10.10.10">
    <property type="entry name" value="Winged helix-like DNA-binding domain superfamily/Winged helix DNA-binding domain"/>
    <property type="match status" value="2"/>
</dbReference>
<dbReference type="SUPFAM" id="SSF46785">
    <property type="entry name" value="Winged helix' DNA-binding domain"/>
    <property type="match status" value="2"/>
</dbReference>
<feature type="domain" description="Transcription regulator AsnC/Lrp ligand binding" evidence="5">
    <location>
        <begin position="252"/>
        <end position="310"/>
    </location>
</feature>
<dbReference type="STRING" id="67386.AQI95_19865"/>
<evidence type="ECO:0000256" key="3">
    <source>
        <dbReference type="ARBA" id="ARBA00023163"/>
    </source>
</evidence>
<evidence type="ECO:0000259" key="6">
    <source>
        <dbReference type="Pfam" id="PF13404"/>
    </source>
</evidence>
<dbReference type="InterPro" id="IPR036388">
    <property type="entry name" value="WH-like_DNA-bd_sf"/>
</dbReference>
<feature type="compositionally biased region" description="Pro residues" evidence="4">
    <location>
        <begin position="333"/>
        <end position="343"/>
    </location>
</feature>
<dbReference type="RefSeq" id="WP_067124922.1">
    <property type="nucleotide sequence ID" value="NZ_KQ948212.1"/>
</dbReference>
<dbReference type="PANTHER" id="PTHR30154">
    <property type="entry name" value="LEUCINE-RESPONSIVE REGULATORY PROTEIN"/>
    <property type="match status" value="1"/>
</dbReference>
<dbReference type="Pfam" id="PF01037">
    <property type="entry name" value="AsnC_trans_reg"/>
    <property type="match status" value="1"/>
</dbReference>
<dbReference type="SMART" id="SM00344">
    <property type="entry name" value="HTH_ASNC"/>
    <property type="match status" value="1"/>
</dbReference>
<evidence type="ECO:0000313" key="7">
    <source>
        <dbReference type="EMBL" id="KUN04460.1"/>
    </source>
</evidence>
<dbReference type="Gene3D" id="3.30.70.920">
    <property type="match status" value="1"/>
</dbReference>
<dbReference type="InterPro" id="IPR019887">
    <property type="entry name" value="Tscrpt_reg_AsnC/Lrp_C"/>
</dbReference>
<keyword evidence="3" id="KW-0804">Transcription</keyword>
<dbReference type="OrthoDB" id="3453230at2"/>
<accession>A0A101P3X1</accession>
<keyword evidence="8" id="KW-1185">Reference proteome</keyword>